<evidence type="ECO:0000256" key="6">
    <source>
        <dbReference type="ARBA" id="ARBA00023134"/>
    </source>
</evidence>
<gene>
    <name evidence="7" type="primary">purA</name>
    <name evidence="9" type="ORF">CLV72_10878</name>
</gene>
<keyword evidence="4 7" id="KW-0658">Purine biosynthesis</keyword>
<sequence length="462" mass="48329">MTGGGRFRHTVVVDLGFGDCGKGTVVDWLCRGHRAEAVVRFNGGAQAAHNVVAPDGRHHTFAQLGAGTFVPGVLTHLSRFTLVDPLALAAEADHLAEIGVPDALDRLTVDRRALLTTPYHRAANRARETARGTERHGSCGMGIGETARYALAEPDEAPTAGDCAAPRTLRRKLAALRDRLTDELGPLDAPPVEDCAAAFTAFAESVALVGEDHLPALLAAGPVVFEGAQGVLLDEWRGFHPYTTWSTTTAHNALELLAEAGDGTPPLRLGVLRTTTTRHGPGPLVTEDAALTAALPEAHNGPGRWQGAFRVGHFDAVAHAYATAATGGVDEVALTHLDAPARAPGMGLCTAYRIDGELVAALEPGPPGDLAAQARLTERLLRAEPVIAPAPADWPEAVAEVVGAPVTLLSSGPRATDKRDLGVGRTLPSESEAGAQGDMGMVIPAAPFHESREHEEIPAKRI</sequence>
<comment type="catalytic activity">
    <reaction evidence="7">
        <text>IMP + L-aspartate + GTP = N(6)-(1,2-dicarboxyethyl)-AMP + GDP + phosphate + 2 H(+)</text>
        <dbReference type="Rhea" id="RHEA:15753"/>
        <dbReference type="ChEBI" id="CHEBI:15378"/>
        <dbReference type="ChEBI" id="CHEBI:29991"/>
        <dbReference type="ChEBI" id="CHEBI:37565"/>
        <dbReference type="ChEBI" id="CHEBI:43474"/>
        <dbReference type="ChEBI" id="CHEBI:57567"/>
        <dbReference type="ChEBI" id="CHEBI:58053"/>
        <dbReference type="ChEBI" id="CHEBI:58189"/>
        <dbReference type="EC" id="6.3.4.4"/>
    </reaction>
</comment>
<evidence type="ECO:0000313" key="9">
    <source>
        <dbReference type="EMBL" id="PRX96074.1"/>
    </source>
</evidence>
<feature type="binding site" evidence="7">
    <location>
        <begin position="410"/>
        <end position="412"/>
    </location>
    <ligand>
        <name>GTP</name>
        <dbReference type="ChEBI" id="CHEBI:37565"/>
    </ligand>
</feature>
<evidence type="ECO:0000256" key="7">
    <source>
        <dbReference type="HAMAP-Rule" id="MF_00011"/>
    </source>
</evidence>
<protein>
    <recommendedName>
        <fullName evidence="7">Adenylosuccinate synthetase</fullName>
        <shortName evidence="7">AMPSase</shortName>
        <shortName evidence="7">AdSS</shortName>
        <ecNumber evidence="7">6.3.4.4</ecNumber>
    </recommendedName>
    <alternativeName>
        <fullName evidence="7">IMP--aspartate ligase</fullName>
    </alternativeName>
</protein>
<evidence type="ECO:0000256" key="3">
    <source>
        <dbReference type="ARBA" id="ARBA00022741"/>
    </source>
</evidence>
<dbReference type="GO" id="GO:0044208">
    <property type="term" value="P:'de novo' AMP biosynthetic process"/>
    <property type="evidence" value="ECO:0007669"/>
    <property type="project" value="UniProtKB-UniRule"/>
</dbReference>
<dbReference type="GO" id="GO:0005525">
    <property type="term" value="F:GTP binding"/>
    <property type="evidence" value="ECO:0007669"/>
    <property type="project" value="UniProtKB-UniRule"/>
</dbReference>
<dbReference type="EC" id="6.3.4.4" evidence="7"/>
<dbReference type="GO" id="GO:0000287">
    <property type="term" value="F:magnesium ion binding"/>
    <property type="evidence" value="ECO:0007669"/>
    <property type="project" value="UniProtKB-UniRule"/>
</dbReference>
<dbReference type="SMART" id="SM00788">
    <property type="entry name" value="Adenylsucc_synt"/>
    <property type="match status" value="1"/>
</dbReference>
<dbReference type="PANTHER" id="PTHR11846:SF0">
    <property type="entry name" value="ADENYLOSUCCINATE SYNTHETASE"/>
    <property type="match status" value="1"/>
</dbReference>
<keyword evidence="5 7" id="KW-0460">Magnesium</keyword>
<comment type="function">
    <text evidence="7">Plays an important role in the de novo pathway of purine nucleotide biosynthesis. Catalyzes the first committed step in the biosynthesis of AMP from IMP.</text>
</comment>
<keyword evidence="6 7" id="KW-0342">GTP-binding</keyword>
<dbReference type="UniPathway" id="UPA00075">
    <property type="reaction ID" value="UER00335"/>
</dbReference>
<evidence type="ECO:0000313" key="10">
    <source>
        <dbReference type="Proteomes" id="UP000237846"/>
    </source>
</evidence>
<dbReference type="Proteomes" id="UP000237846">
    <property type="component" value="Unassembled WGS sequence"/>
</dbReference>
<evidence type="ECO:0000256" key="5">
    <source>
        <dbReference type="ARBA" id="ARBA00022842"/>
    </source>
</evidence>
<reference evidence="9 10" key="1">
    <citation type="submission" date="2018-03" db="EMBL/GenBank/DDBJ databases">
        <title>Genomic Encyclopedia of Archaeal and Bacterial Type Strains, Phase II (KMG-II): from individual species to whole genera.</title>
        <authorList>
            <person name="Goeker M."/>
        </authorList>
    </citation>
    <scope>NUCLEOTIDE SEQUENCE [LARGE SCALE GENOMIC DNA]</scope>
    <source>
        <strain evidence="9 10">DSM 45601</strain>
    </source>
</reference>
<dbReference type="AlphaFoldDB" id="A0A2T0PX12"/>
<dbReference type="SUPFAM" id="SSF52540">
    <property type="entry name" value="P-loop containing nucleoside triphosphate hydrolases"/>
    <property type="match status" value="1"/>
</dbReference>
<evidence type="ECO:0000256" key="1">
    <source>
        <dbReference type="ARBA" id="ARBA00022598"/>
    </source>
</evidence>
<feature type="binding site" description="in other chain" evidence="7">
    <location>
        <position position="229"/>
    </location>
    <ligand>
        <name>IMP</name>
        <dbReference type="ChEBI" id="CHEBI:58053"/>
        <note>ligand shared between dimeric partners</note>
    </ligand>
</feature>
<dbReference type="HAMAP" id="MF_00011">
    <property type="entry name" value="Adenylosucc_synth"/>
    <property type="match status" value="1"/>
</dbReference>
<evidence type="ECO:0000256" key="4">
    <source>
        <dbReference type="ARBA" id="ARBA00022755"/>
    </source>
</evidence>
<organism evidence="9 10">
    <name type="scientific">Allonocardiopsis opalescens</name>
    <dbReference type="NCBI Taxonomy" id="1144618"/>
    <lineage>
        <taxon>Bacteria</taxon>
        <taxon>Bacillati</taxon>
        <taxon>Actinomycetota</taxon>
        <taxon>Actinomycetes</taxon>
        <taxon>Streptosporangiales</taxon>
        <taxon>Allonocardiopsis</taxon>
    </lineage>
</organism>
<name>A0A2T0PX12_9ACTN</name>
<keyword evidence="2 7" id="KW-0479">Metal-binding</keyword>
<feature type="binding site" description="in other chain" evidence="7">
    <location>
        <position position="244"/>
    </location>
    <ligand>
        <name>IMP</name>
        <dbReference type="ChEBI" id="CHEBI:58053"/>
        <note>ligand shared between dimeric partners</note>
    </ligand>
</feature>
<dbReference type="PANTHER" id="PTHR11846">
    <property type="entry name" value="ADENYLOSUCCINATE SYNTHETASE"/>
    <property type="match status" value="1"/>
</dbReference>
<keyword evidence="3 7" id="KW-0547">Nucleotide-binding</keyword>
<dbReference type="InterPro" id="IPR042110">
    <property type="entry name" value="Adenylosuccinate_synth_dom2"/>
</dbReference>
<comment type="similarity">
    <text evidence="7">Belongs to the adenylosuccinate synthetase family.</text>
</comment>
<dbReference type="EMBL" id="PVZC01000008">
    <property type="protein sequence ID" value="PRX96074.1"/>
    <property type="molecule type" value="Genomic_DNA"/>
</dbReference>
<proteinExistence type="inferred from homology"/>
<feature type="region of interest" description="Disordered" evidence="8">
    <location>
        <begin position="411"/>
        <end position="436"/>
    </location>
</feature>
<comment type="caution">
    <text evidence="7">Lacks conserved residue(s) required for the propagation of feature annotation.</text>
</comment>
<comment type="caution">
    <text evidence="9">The sequence shown here is derived from an EMBL/GenBank/DDBJ whole genome shotgun (WGS) entry which is preliminary data.</text>
</comment>
<comment type="cofactor">
    <cofactor evidence="7">
        <name>Mg(2+)</name>
        <dbReference type="ChEBI" id="CHEBI:18420"/>
    </cofactor>
    <text evidence="7">Binds 1 Mg(2+) ion per subunit.</text>
</comment>
<accession>A0A2T0PX12</accession>
<feature type="active site" description="Proton donor" evidence="7">
    <location>
        <position position="49"/>
    </location>
</feature>
<keyword evidence="10" id="KW-1185">Reference proteome</keyword>
<keyword evidence="7" id="KW-0963">Cytoplasm</keyword>
<dbReference type="GO" id="GO:0046040">
    <property type="term" value="P:IMP metabolic process"/>
    <property type="evidence" value="ECO:0007669"/>
    <property type="project" value="TreeGrafter"/>
</dbReference>
<dbReference type="Gene3D" id="1.10.300.10">
    <property type="entry name" value="Adenylosuccinate Synthetase, subunit A, domain 2"/>
    <property type="match status" value="1"/>
</dbReference>
<dbReference type="Gene3D" id="3.40.440.10">
    <property type="entry name" value="Adenylosuccinate Synthetase, subunit A, domain 1"/>
    <property type="match status" value="1"/>
</dbReference>
<feature type="binding site" evidence="7">
    <location>
        <begin position="336"/>
        <end position="338"/>
    </location>
    <ligand>
        <name>GTP</name>
        <dbReference type="ChEBI" id="CHEBI:37565"/>
    </ligand>
</feature>
<comment type="pathway">
    <text evidence="7">Purine metabolism; AMP biosynthesis via de novo pathway; AMP from IMP: step 1/2.</text>
</comment>
<comment type="subcellular location">
    <subcellularLocation>
        <location evidence="7">Cytoplasm</location>
    </subcellularLocation>
</comment>
<dbReference type="Gene3D" id="3.90.170.10">
    <property type="entry name" value="Adenylosuccinate Synthetase, subunit A, domain 3"/>
    <property type="match status" value="1"/>
</dbReference>
<keyword evidence="1 7" id="KW-0436">Ligase</keyword>
<dbReference type="InterPro" id="IPR042111">
    <property type="entry name" value="Adenylosuccinate_synth_dom3"/>
</dbReference>
<dbReference type="Pfam" id="PF00709">
    <property type="entry name" value="Adenylsucc_synt"/>
    <property type="match status" value="1"/>
</dbReference>
<dbReference type="GO" id="GO:0005737">
    <property type="term" value="C:cytoplasm"/>
    <property type="evidence" value="ECO:0007669"/>
    <property type="project" value="UniProtKB-SubCell"/>
</dbReference>
<evidence type="ECO:0000256" key="2">
    <source>
        <dbReference type="ARBA" id="ARBA00022723"/>
    </source>
</evidence>
<evidence type="ECO:0000256" key="8">
    <source>
        <dbReference type="SAM" id="MobiDB-lite"/>
    </source>
</evidence>
<comment type="subunit">
    <text evidence="7">Homodimer.</text>
</comment>
<dbReference type="InterPro" id="IPR042109">
    <property type="entry name" value="Adenylosuccinate_synth_dom1"/>
</dbReference>
<dbReference type="InterPro" id="IPR001114">
    <property type="entry name" value="Adenylosuccinate_synthetase"/>
</dbReference>
<dbReference type="RefSeq" id="WP_211303088.1">
    <property type="nucleotide sequence ID" value="NZ_PVZC01000008.1"/>
</dbReference>
<feature type="active site" description="Proton acceptor" evidence="7">
    <location>
        <position position="19"/>
    </location>
</feature>
<dbReference type="InterPro" id="IPR027417">
    <property type="entry name" value="P-loop_NTPase"/>
</dbReference>
<feature type="binding site" evidence="7">
    <location>
        <position position="19"/>
    </location>
    <ligand>
        <name>Mg(2+)</name>
        <dbReference type="ChEBI" id="CHEBI:18420"/>
    </ligand>
</feature>
<dbReference type="GO" id="GO:0004019">
    <property type="term" value="F:adenylosuccinate synthase activity"/>
    <property type="evidence" value="ECO:0007669"/>
    <property type="project" value="UniProtKB-UniRule"/>
</dbReference>